<organism evidence="10 11">
    <name type="scientific">Cyclostephanos tholiformis</name>
    <dbReference type="NCBI Taxonomy" id="382380"/>
    <lineage>
        <taxon>Eukaryota</taxon>
        <taxon>Sar</taxon>
        <taxon>Stramenopiles</taxon>
        <taxon>Ochrophyta</taxon>
        <taxon>Bacillariophyta</taxon>
        <taxon>Coscinodiscophyceae</taxon>
        <taxon>Thalassiosirophycidae</taxon>
        <taxon>Stephanodiscales</taxon>
        <taxon>Stephanodiscaceae</taxon>
        <taxon>Cyclostephanos</taxon>
    </lineage>
</organism>
<dbReference type="GO" id="GO:0006506">
    <property type="term" value="P:GPI anchor biosynthetic process"/>
    <property type="evidence" value="ECO:0007669"/>
    <property type="project" value="UniProtKB-KW"/>
</dbReference>
<evidence type="ECO:0000256" key="7">
    <source>
        <dbReference type="ARBA" id="ARBA00023136"/>
    </source>
</evidence>
<comment type="pathway">
    <text evidence="2">Glycolipid biosynthesis; glycosylphosphatidylinositol-anchor biosynthesis.</text>
</comment>
<proteinExistence type="inferred from homology"/>
<comment type="similarity">
    <text evidence="3">Belongs to the PIGC family.</text>
</comment>
<name>A0ABD3RSX3_9STRA</name>
<feature type="region of interest" description="Disordered" evidence="8">
    <location>
        <begin position="292"/>
        <end position="330"/>
    </location>
</feature>
<protein>
    <recommendedName>
        <fullName evidence="12">Phosphatidylinositol N-acetylglucosaminyltransferase</fullName>
    </recommendedName>
</protein>
<keyword evidence="11" id="KW-1185">Reference proteome</keyword>
<dbReference type="AlphaFoldDB" id="A0ABD3RSX3"/>
<comment type="subcellular location">
    <subcellularLocation>
        <location evidence="1">Membrane</location>
        <topology evidence="1">Multi-pass membrane protein</topology>
    </subcellularLocation>
</comment>
<dbReference type="Pfam" id="PF06432">
    <property type="entry name" value="GPI2"/>
    <property type="match status" value="1"/>
</dbReference>
<sequence>MRTSKILWRPHPRIVPPSPHDDDGGDDKYCGGGGGGGVAPSLSGMDDVDSTTVTTTATGTTTTTTTTATTTTTTREDDVDDHRANTEGMTFVELIDVCLVVSQETSLAALSLAVHREIVNRGDGYRGGENRGRDDDVVAVIAGGRGGGRRRRGGGGDDGNGIFLDLISPSSAAASIVYISLLVIIYYNLRSSSSSSSSHARDDRNRRKHVAAIRLSDGILLAMLLRLLSGSIKSLTASYSTDTVYGLSIFGMLIHLLACDYGYANGHHYDDGEGSGVGDGGRGRIDVTITMTNDDDDDDDDVRSSATTTANDGRRRLRRHHDRTSPSRPPFLGGTISLNAAFFATVLLTSRIRSNAASYVFVSGVITLFAFYPASRHNIAGRYPNTIRGSPCFVVTIALSAATCLLLSSFERFIFVIVQMTIMVISPLLRHRLQMHKRTISGPWDVAHVRIGGT</sequence>
<comment type="caution">
    <text evidence="10">The sequence shown here is derived from an EMBL/GenBank/DDBJ whole genome shotgun (WGS) entry which is preliminary data.</text>
</comment>
<keyword evidence="4" id="KW-0337">GPI-anchor biosynthesis</keyword>
<evidence type="ECO:0000256" key="2">
    <source>
        <dbReference type="ARBA" id="ARBA00004687"/>
    </source>
</evidence>
<accession>A0ABD3RSX3</accession>
<dbReference type="InterPro" id="IPR009450">
    <property type="entry name" value="Plno_GlcNAc_GPI2"/>
</dbReference>
<evidence type="ECO:0000256" key="8">
    <source>
        <dbReference type="SAM" id="MobiDB-lite"/>
    </source>
</evidence>
<reference evidence="10 11" key="1">
    <citation type="submission" date="2024-10" db="EMBL/GenBank/DDBJ databases">
        <title>Updated reference genomes for cyclostephanoid diatoms.</title>
        <authorList>
            <person name="Roberts W.R."/>
            <person name="Alverson A.J."/>
        </authorList>
    </citation>
    <scope>NUCLEOTIDE SEQUENCE [LARGE SCALE GENOMIC DNA]</scope>
    <source>
        <strain evidence="10 11">AJA228-03</strain>
    </source>
</reference>
<dbReference type="EMBL" id="JALLPB020000183">
    <property type="protein sequence ID" value="KAL3815774.1"/>
    <property type="molecule type" value="Genomic_DNA"/>
</dbReference>
<keyword evidence="5 9" id="KW-0812">Transmembrane</keyword>
<evidence type="ECO:0000256" key="1">
    <source>
        <dbReference type="ARBA" id="ARBA00004141"/>
    </source>
</evidence>
<evidence type="ECO:0000256" key="5">
    <source>
        <dbReference type="ARBA" id="ARBA00022692"/>
    </source>
</evidence>
<keyword evidence="7 9" id="KW-0472">Membrane</keyword>
<feature type="compositionally biased region" description="Low complexity" evidence="8">
    <location>
        <begin position="51"/>
        <end position="73"/>
    </location>
</feature>
<feature type="transmembrane region" description="Helical" evidence="9">
    <location>
        <begin position="386"/>
        <end position="407"/>
    </location>
</feature>
<feature type="transmembrane region" description="Helical" evidence="9">
    <location>
        <begin position="172"/>
        <end position="189"/>
    </location>
</feature>
<feature type="transmembrane region" description="Helical" evidence="9">
    <location>
        <begin position="356"/>
        <end position="374"/>
    </location>
</feature>
<feature type="transmembrane region" description="Helical" evidence="9">
    <location>
        <begin position="210"/>
        <end position="232"/>
    </location>
</feature>
<dbReference type="GO" id="GO:0016020">
    <property type="term" value="C:membrane"/>
    <property type="evidence" value="ECO:0007669"/>
    <property type="project" value="UniProtKB-SubCell"/>
</dbReference>
<gene>
    <name evidence="10" type="ORF">ACHAXA_001668</name>
</gene>
<evidence type="ECO:0000256" key="9">
    <source>
        <dbReference type="SAM" id="Phobius"/>
    </source>
</evidence>
<feature type="transmembrane region" description="Helical" evidence="9">
    <location>
        <begin position="413"/>
        <end position="429"/>
    </location>
</feature>
<feature type="transmembrane region" description="Helical" evidence="9">
    <location>
        <begin position="244"/>
        <end position="263"/>
    </location>
</feature>
<evidence type="ECO:0000256" key="3">
    <source>
        <dbReference type="ARBA" id="ARBA00008321"/>
    </source>
</evidence>
<evidence type="ECO:0000313" key="10">
    <source>
        <dbReference type="EMBL" id="KAL3815774.1"/>
    </source>
</evidence>
<feature type="transmembrane region" description="Helical" evidence="9">
    <location>
        <begin position="331"/>
        <end position="350"/>
    </location>
</feature>
<evidence type="ECO:0000313" key="11">
    <source>
        <dbReference type="Proteomes" id="UP001530377"/>
    </source>
</evidence>
<evidence type="ECO:0008006" key="12">
    <source>
        <dbReference type="Google" id="ProtNLM"/>
    </source>
</evidence>
<feature type="region of interest" description="Disordered" evidence="8">
    <location>
        <begin position="1"/>
        <end position="75"/>
    </location>
</feature>
<dbReference type="PANTHER" id="PTHR12982:SF0">
    <property type="entry name" value="PHOSPHATIDYLINOSITOL N-ACETYLGLUCOSAMINYLTRANSFERASE SUBUNIT C"/>
    <property type="match status" value="1"/>
</dbReference>
<dbReference type="Proteomes" id="UP001530377">
    <property type="component" value="Unassembled WGS sequence"/>
</dbReference>
<dbReference type="PANTHER" id="PTHR12982">
    <property type="entry name" value="PHOSPHATIDYLINOSITOL GLYCAN, CLASS C"/>
    <property type="match status" value="1"/>
</dbReference>
<evidence type="ECO:0000256" key="4">
    <source>
        <dbReference type="ARBA" id="ARBA00022502"/>
    </source>
</evidence>
<evidence type="ECO:0000256" key="6">
    <source>
        <dbReference type="ARBA" id="ARBA00022989"/>
    </source>
</evidence>
<keyword evidence="6 9" id="KW-1133">Transmembrane helix</keyword>
<feature type="compositionally biased region" description="Basic and acidic residues" evidence="8">
    <location>
        <begin position="19"/>
        <end position="29"/>
    </location>
</feature>